<gene>
    <name evidence="6" type="primary">LOC113207538</name>
</gene>
<dbReference type="PANTHER" id="PTHR48051">
    <property type="match status" value="1"/>
</dbReference>
<dbReference type="CTD" id="34449"/>
<evidence type="ECO:0000256" key="1">
    <source>
        <dbReference type="ARBA" id="ARBA00022614"/>
    </source>
</evidence>
<dbReference type="KEGG" id="foc:113207538"/>
<dbReference type="SMART" id="SM00369">
    <property type="entry name" value="LRR_TYP"/>
    <property type="match status" value="5"/>
</dbReference>
<feature type="domain" description="PIF1/LRR1 pleckstrin homology" evidence="4">
    <location>
        <begin position="1"/>
        <end position="112"/>
    </location>
</feature>
<name>A0A6J1SFZ8_FRAOC</name>
<dbReference type="AlphaFoldDB" id="A0A6J1SFZ8"/>
<proteinExistence type="predicted"/>
<dbReference type="PROSITE" id="PS51450">
    <property type="entry name" value="LRR"/>
    <property type="match status" value="1"/>
</dbReference>
<dbReference type="Pfam" id="PF13855">
    <property type="entry name" value="LRR_8"/>
    <property type="match status" value="2"/>
</dbReference>
<dbReference type="PANTHER" id="PTHR48051:SF1">
    <property type="entry name" value="RAS SUPPRESSOR PROTEIN 1"/>
    <property type="match status" value="1"/>
</dbReference>
<protein>
    <submittedName>
        <fullName evidence="6">Leucine-rich repeat protein 1</fullName>
    </submittedName>
</protein>
<keyword evidence="5" id="KW-1185">Reference proteome</keyword>
<dbReference type="GeneID" id="113207538"/>
<dbReference type="InterPro" id="IPR032675">
    <property type="entry name" value="LRR_dom_sf"/>
</dbReference>
<sequence length="419" mass="46459">MRLNCTVERRDRQLASLAMKGKRAGVSVLSIGQKSGGGEVVIVHHSVTTKENTSYRVKGNILKVFSKFLNEGKTTISFANPPHDLMVKADDNIQLKSFLNSIRLVLQGKELSRGAGGLSCLDTNVKVHRPKTKLVIAKKSEYPVLEGFPRTLLELHIPHLERSTFDSRILKLNQLRVLDLSDNKITIIPHGLGDLPNLSELNLANNELGLTSRQPGAWDWLRGSKLPLCLHKLDLSSNNIPALPSFLRDCVRLLTLKLNNNQLTVLPSGMGRMNSLRYLSVASNQLRFLPGSMFKPLNRIEHLDVSNNPFSGDCITTSIATPKMLSLKELAARSVISCKIQVNESIIPLTVLKFMQGCDFCVCGSACFNPAFSKILYSDIRKVACNVIIGPGENMFKPFRVSLCVDRCLRNKFAENILS</sequence>
<keyword evidence="1" id="KW-0433">Leucine-rich repeat</keyword>
<keyword evidence="2" id="KW-0677">Repeat</keyword>
<keyword evidence="3" id="KW-0539">Nucleus</keyword>
<evidence type="ECO:0000259" key="4">
    <source>
        <dbReference type="Pfam" id="PF25344"/>
    </source>
</evidence>
<dbReference type="InterPro" id="IPR001611">
    <property type="entry name" value="Leu-rich_rpt"/>
</dbReference>
<dbReference type="InterPro" id="IPR003591">
    <property type="entry name" value="Leu-rich_rpt_typical-subtyp"/>
</dbReference>
<evidence type="ECO:0000313" key="5">
    <source>
        <dbReference type="Proteomes" id="UP000504606"/>
    </source>
</evidence>
<evidence type="ECO:0000313" key="6">
    <source>
        <dbReference type="RefSeq" id="XP_026279937.1"/>
    </source>
</evidence>
<evidence type="ECO:0000256" key="3">
    <source>
        <dbReference type="ARBA" id="ARBA00023242"/>
    </source>
</evidence>
<dbReference type="SUPFAM" id="SSF52058">
    <property type="entry name" value="L domain-like"/>
    <property type="match status" value="1"/>
</dbReference>
<dbReference type="RefSeq" id="XP_026279937.1">
    <property type="nucleotide sequence ID" value="XM_026424152.2"/>
</dbReference>
<dbReference type="Gene3D" id="3.80.10.10">
    <property type="entry name" value="Ribonuclease Inhibitor"/>
    <property type="match status" value="2"/>
</dbReference>
<evidence type="ECO:0000256" key="2">
    <source>
        <dbReference type="ARBA" id="ARBA00022737"/>
    </source>
</evidence>
<dbReference type="Proteomes" id="UP000504606">
    <property type="component" value="Unplaced"/>
</dbReference>
<dbReference type="InterPro" id="IPR057437">
    <property type="entry name" value="PIF1/LRR1_PH"/>
</dbReference>
<dbReference type="OrthoDB" id="17912at2759"/>
<dbReference type="GO" id="GO:0005737">
    <property type="term" value="C:cytoplasm"/>
    <property type="evidence" value="ECO:0007669"/>
    <property type="project" value="TreeGrafter"/>
</dbReference>
<dbReference type="InterPro" id="IPR050216">
    <property type="entry name" value="LRR_domain-containing"/>
</dbReference>
<organism evidence="5 6">
    <name type="scientific">Frankliniella occidentalis</name>
    <name type="common">Western flower thrips</name>
    <name type="synonym">Euthrips occidentalis</name>
    <dbReference type="NCBI Taxonomy" id="133901"/>
    <lineage>
        <taxon>Eukaryota</taxon>
        <taxon>Metazoa</taxon>
        <taxon>Ecdysozoa</taxon>
        <taxon>Arthropoda</taxon>
        <taxon>Hexapoda</taxon>
        <taxon>Insecta</taxon>
        <taxon>Pterygota</taxon>
        <taxon>Neoptera</taxon>
        <taxon>Paraneoptera</taxon>
        <taxon>Thysanoptera</taxon>
        <taxon>Terebrantia</taxon>
        <taxon>Thripoidea</taxon>
        <taxon>Thripidae</taxon>
        <taxon>Frankliniella</taxon>
    </lineage>
</organism>
<accession>A0A6J1SFZ8</accession>
<dbReference type="Pfam" id="PF25344">
    <property type="entry name" value="PH_LRR1"/>
    <property type="match status" value="1"/>
</dbReference>
<reference evidence="6" key="1">
    <citation type="submission" date="2025-08" db="UniProtKB">
        <authorList>
            <consortium name="RefSeq"/>
        </authorList>
    </citation>
    <scope>IDENTIFICATION</scope>
    <source>
        <tissue evidence="6">Whole organism</tissue>
    </source>
</reference>